<feature type="site" description="Important for substrate specificity" evidence="4">
    <location>
        <position position="161"/>
    </location>
</feature>
<comment type="caution">
    <text evidence="5">The sequence shown here is derived from an EMBL/GenBank/DDBJ whole genome shotgun (WGS) entry which is preliminary data.</text>
</comment>
<keyword evidence="4" id="KW-0963">Cytoplasm</keyword>
<dbReference type="CDD" id="cd00555">
    <property type="entry name" value="Maf"/>
    <property type="match status" value="1"/>
</dbReference>
<dbReference type="InterPro" id="IPR003697">
    <property type="entry name" value="Maf-like"/>
</dbReference>
<evidence type="ECO:0000256" key="4">
    <source>
        <dbReference type="HAMAP-Rule" id="MF_00528"/>
    </source>
</evidence>
<sequence length="197" mass="21033">MTDPVMSGDGFILASASPRRLHLLAQIGLTPDAVHPTDINEDPIPGELPGPHALRLAQEKAQAALRQLPGSVILAADTVVGVGRRILPKTMERDEAKMCLSLMSGRSHRVFTGVCVIDADGLARSKVSETRLKMKRLSDQEMTRYLDSEEWRGKAGGYGIQGRAGTLIHHISGSYTGVVGLPVYETGLLLAAAGIIS</sequence>
<evidence type="ECO:0000256" key="1">
    <source>
        <dbReference type="ARBA" id="ARBA00001968"/>
    </source>
</evidence>
<keyword evidence="2 4" id="KW-0378">Hydrolase</keyword>
<dbReference type="PIRSF" id="PIRSF006305">
    <property type="entry name" value="Maf"/>
    <property type="match status" value="1"/>
</dbReference>
<dbReference type="EC" id="3.6.1.9" evidence="4"/>
<comment type="function">
    <text evidence="4">Nucleoside triphosphate pyrophosphatase that hydrolyzes dTTP and UTP. May have a dual role in cell division arrest and in preventing the incorporation of modified nucleotides into cellular nucleic acids.</text>
</comment>
<dbReference type="Gene3D" id="3.90.950.10">
    <property type="match status" value="1"/>
</dbReference>
<keyword evidence="3 4" id="KW-0546">Nucleotide metabolism</keyword>
<keyword evidence="6" id="KW-1185">Reference proteome</keyword>
<comment type="subcellular location">
    <subcellularLocation>
        <location evidence="4">Cytoplasm</location>
    </subcellularLocation>
</comment>
<dbReference type="PANTHER" id="PTHR43213:SF5">
    <property type="entry name" value="BIFUNCTIONAL DTTP_UTP PYROPHOSPHATASE_METHYLTRANSFERASE PROTEIN-RELATED"/>
    <property type="match status" value="1"/>
</dbReference>
<name>A0ABQ5V942_9PROT</name>
<dbReference type="NCBIfam" id="TIGR00172">
    <property type="entry name" value="maf"/>
    <property type="match status" value="1"/>
</dbReference>
<dbReference type="PANTHER" id="PTHR43213">
    <property type="entry name" value="BIFUNCTIONAL DTTP/UTP PYROPHOSPHATASE/METHYLTRANSFERASE PROTEIN-RELATED"/>
    <property type="match status" value="1"/>
</dbReference>
<dbReference type="InterPro" id="IPR029001">
    <property type="entry name" value="ITPase-like_fam"/>
</dbReference>
<comment type="cofactor">
    <cofactor evidence="1 4">
        <name>a divalent metal cation</name>
        <dbReference type="ChEBI" id="CHEBI:60240"/>
    </cofactor>
</comment>
<dbReference type="SUPFAM" id="SSF52972">
    <property type="entry name" value="ITPase-like"/>
    <property type="match status" value="1"/>
</dbReference>
<evidence type="ECO:0000256" key="3">
    <source>
        <dbReference type="ARBA" id="ARBA00023080"/>
    </source>
</evidence>
<dbReference type="Pfam" id="PF02545">
    <property type="entry name" value="Maf"/>
    <property type="match status" value="1"/>
</dbReference>
<evidence type="ECO:0000256" key="2">
    <source>
        <dbReference type="ARBA" id="ARBA00022801"/>
    </source>
</evidence>
<comment type="catalytic activity">
    <reaction evidence="4">
        <text>UTP + H2O = UMP + diphosphate + H(+)</text>
        <dbReference type="Rhea" id="RHEA:29395"/>
        <dbReference type="ChEBI" id="CHEBI:15377"/>
        <dbReference type="ChEBI" id="CHEBI:15378"/>
        <dbReference type="ChEBI" id="CHEBI:33019"/>
        <dbReference type="ChEBI" id="CHEBI:46398"/>
        <dbReference type="ChEBI" id="CHEBI:57865"/>
        <dbReference type="EC" id="3.6.1.9"/>
    </reaction>
</comment>
<dbReference type="HAMAP" id="MF_00528">
    <property type="entry name" value="Maf"/>
    <property type="match status" value="1"/>
</dbReference>
<feature type="site" description="Important for substrate specificity" evidence="4">
    <location>
        <position position="19"/>
    </location>
</feature>
<comment type="caution">
    <text evidence="4">Lacks conserved residue(s) required for the propagation of feature annotation.</text>
</comment>
<evidence type="ECO:0000313" key="5">
    <source>
        <dbReference type="EMBL" id="GLQ23363.1"/>
    </source>
</evidence>
<accession>A0ABQ5V942</accession>
<gene>
    <name evidence="5" type="ORF">GCM10007853_12370</name>
</gene>
<comment type="catalytic activity">
    <reaction evidence="4">
        <text>dTTP + H2O = dTMP + diphosphate + H(+)</text>
        <dbReference type="Rhea" id="RHEA:28534"/>
        <dbReference type="ChEBI" id="CHEBI:15377"/>
        <dbReference type="ChEBI" id="CHEBI:15378"/>
        <dbReference type="ChEBI" id="CHEBI:33019"/>
        <dbReference type="ChEBI" id="CHEBI:37568"/>
        <dbReference type="ChEBI" id="CHEBI:63528"/>
        <dbReference type="EC" id="3.6.1.9"/>
    </reaction>
</comment>
<proteinExistence type="inferred from homology"/>
<reference evidence="5" key="1">
    <citation type="journal article" date="2014" name="Int. J. Syst. Evol. Microbiol.">
        <title>Complete genome of a new Firmicutes species belonging to the dominant human colonic microbiota ('Ruminococcus bicirculans') reveals two chromosomes and a selective capacity to utilize plant glucans.</title>
        <authorList>
            <consortium name="NISC Comparative Sequencing Program"/>
            <person name="Wegmann U."/>
            <person name="Louis P."/>
            <person name="Goesmann A."/>
            <person name="Henrissat B."/>
            <person name="Duncan S.H."/>
            <person name="Flint H.J."/>
        </authorList>
    </citation>
    <scope>NUCLEOTIDE SEQUENCE</scope>
    <source>
        <strain evidence="5">NBRC 108219</strain>
    </source>
</reference>
<feature type="site" description="Important for substrate specificity" evidence="4">
    <location>
        <position position="78"/>
    </location>
</feature>
<organism evidence="5 6">
    <name type="scientific">Algimonas ampicilliniresistens</name>
    <dbReference type="NCBI Taxonomy" id="1298735"/>
    <lineage>
        <taxon>Bacteria</taxon>
        <taxon>Pseudomonadati</taxon>
        <taxon>Pseudomonadota</taxon>
        <taxon>Alphaproteobacteria</taxon>
        <taxon>Maricaulales</taxon>
        <taxon>Robiginitomaculaceae</taxon>
        <taxon>Algimonas</taxon>
    </lineage>
</organism>
<feature type="active site" description="Proton acceptor" evidence="4">
    <location>
        <position position="77"/>
    </location>
</feature>
<dbReference type="RefSeq" id="WP_284388717.1">
    <property type="nucleotide sequence ID" value="NZ_BSNK01000001.1"/>
</dbReference>
<evidence type="ECO:0000313" key="6">
    <source>
        <dbReference type="Proteomes" id="UP001161391"/>
    </source>
</evidence>
<reference evidence="5" key="2">
    <citation type="submission" date="2023-01" db="EMBL/GenBank/DDBJ databases">
        <title>Draft genome sequence of Algimonas ampicilliniresistens strain NBRC 108219.</title>
        <authorList>
            <person name="Sun Q."/>
            <person name="Mori K."/>
        </authorList>
    </citation>
    <scope>NUCLEOTIDE SEQUENCE</scope>
    <source>
        <strain evidence="5">NBRC 108219</strain>
    </source>
</reference>
<protein>
    <recommendedName>
        <fullName evidence="4">dTTP/UTP pyrophosphatase</fullName>
        <shortName evidence="4">dTTPase/UTPase</shortName>
        <ecNumber evidence="4">3.6.1.9</ecNumber>
    </recommendedName>
    <alternativeName>
        <fullName evidence="4">Nucleoside triphosphate pyrophosphatase</fullName>
    </alternativeName>
    <alternativeName>
        <fullName evidence="4">Nucleotide pyrophosphatase</fullName>
        <shortName evidence="4">Nucleotide PPase</shortName>
    </alternativeName>
</protein>
<comment type="similarity">
    <text evidence="4">Belongs to the Maf family. YhdE subfamily.</text>
</comment>
<dbReference type="Proteomes" id="UP001161391">
    <property type="component" value="Unassembled WGS sequence"/>
</dbReference>
<dbReference type="EMBL" id="BSNK01000001">
    <property type="protein sequence ID" value="GLQ23363.1"/>
    <property type="molecule type" value="Genomic_DNA"/>
</dbReference>